<dbReference type="PANTHER" id="PTHR13878">
    <property type="entry name" value="GULONOLACTONE OXIDASE"/>
    <property type="match status" value="1"/>
</dbReference>
<evidence type="ECO:0000256" key="6">
    <source>
        <dbReference type="SAM" id="MobiDB-lite"/>
    </source>
</evidence>
<dbReference type="InterPro" id="IPR016166">
    <property type="entry name" value="FAD-bd_PCMH"/>
</dbReference>
<name>A0A2M8R6A7_9BRAD</name>
<gene>
    <name evidence="8" type="ORF">CVM73_20690</name>
</gene>
<dbReference type="OrthoDB" id="9775082at2"/>
<dbReference type="PANTHER" id="PTHR13878:SF65">
    <property type="entry name" value="CYTOKININ DEHYDROGENASE 10"/>
    <property type="match status" value="1"/>
</dbReference>
<dbReference type="InterPro" id="IPR036318">
    <property type="entry name" value="FAD-bd_PCMH-like_sf"/>
</dbReference>
<dbReference type="GO" id="GO:0009690">
    <property type="term" value="P:cytokinin metabolic process"/>
    <property type="evidence" value="ECO:0007669"/>
    <property type="project" value="InterPro"/>
</dbReference>
<comment type="similarity">
    <text evidence="2">Belongs to the oxygen-dependent FAD-linked oxidoreductase family.</text>
</comment>
<protein>
    <submittedName>
        <fullName evidence="8">FAD linked oxidase</fullName>
    </submittedName>
</protein>
<dbReference type="Proteomes" id="UP000231194">
    <property type="component" value="Unassembled WGS sequence"/>
</dbReference>
<dbReference type="InterPro" id="IPR016170">
    <property type="entry name" value="Cytok_DH_C_sf"/>
</dbReference>
<comment type="caution">
    <text evidence="8">The sequence shown here is derived from an EMBL/GenBank/DDBJ whole genome shotgun (WGS) entry which is preliminary data.</text>
</comment>
<evidence type="ECO:0000256" key="5">
    <source>
        <dbReference type="ARBA" id="ARBA00023002"/>
    </source>
</evidence>
<keyword evidence="9" id="KW-1185">Reference proteome</keyword>
<keyword evidence="5" id="KW-0560">Oxidoreductase</keyword>
<dbReference type="InterPro" id="IPR006093">
    <property type="entry name" value="Oxy_OxRdtase_FAD_BS"/>
</dbReference>
<feature type="region of interest" description="Disordered" evidence="6">
    <location>
        <begin position="53"/>
        <end position="73"/>
    </location>
</feature>
<dbReference type="Gene3D" id="3.30.465.10">
    <property type="match status" value="1"/>
</dbReference>
<dbReference type="GO" id="GO:0019139">
    <property type="term" value="F:cytokinin dehydrogenase activity"/>
    <property type="evidence" value="ECO:0007669"/>
    <property type="project" value="InterPro"/>
</dbReference>
<evidence type="ECO:0000256" key="1">
    <source>
        <dbReference type="ARBA" id="ARBA00001974"/>
    </source>
</evidence>
<dbReference type="InterPro" id="IPR015345">
    <property type="entry name" value="Cytokinin_DH_FAD/cytokin-bd"/>
</dbReference>
<keyword evidence="3" id="KW-0285">Flavoprotein</keyword>
<accession>A0A2M8R6A7</accession>
<dbReference type="Pfam" id="PF01565">
    <property type="entry name" value="FAD_binding_4"/>
    <property type="match status" value="1"/>
</dbReference>
<organism evidence="8 9">
    <name type="scientific">Bradyrhizobium forestalis</name>
    <dbReference type="NCBI Taxonomy" id="1419263"/>
    <lineage>
        <taxon>Bacteria</taxon>
        <taxon>Pseudomonadati</taxon>
        <taxon>Pseudomonadota</taxon>
        <taxon>Alphaproteobacteria</taxon>
        <taxon>Hyphomicrobiales</taxon>
        <taxon>Nitrobacteraceae</taxon>
        <taxon>Bradyrhizobium</taxon>
    </lineage>
</organism>
<dbReference type="PROSITE" id="PS51387">
    <property type="entry name" value="FAD_PCMH"/>
    <property type="match status" value="1"/>
</dbReference>
<evidence type="ECO:0000256" key="2">
    <source>
        <dbReference type="ARBA" id="ARBA00005466"/>
    </source>
</evidence>
<sequence length="502" mass="54481">MRRLSWRAVDRNLKRRGPSARRGVEDCSMTPNRRTLLHAGVGVTATLASATLAAQSPGSRDPRPPKASLAADAESRAAAAQDFGHIMQRQPRAVCKPRSSAEIADILRWAREQGMKVAARGQGHATYGRAMAEDGIVVDLAALASIHRIEPDRVVVDAGATWHAVLEATLAKGLVPPVLTNYLGLSVGGTLTVGGVGGASSRHGLQTDQVLALDIVTGEGVELTCSPTAHTDLFDAVRAGLAQCAIITRATLRLMHAPERVRRYLLSYPDLASLTADQRRALDEARFDQLQGAVVPDGAGGWRYQLEAGVFYDSSAPPADKALLAGLSDKHETVSDLTFGDDANAFARLEKLLRSNGQWFNPHPWLLTYLRGSNALEIASDVIAGLNSDDLGPFGRVTYYPMFTDSCRTPLLRLPDERVVFPFNLIRIPSSADKENADRQVARNRAVYDHIRSAGGVLYPVSALVMSSEDWADHFGPRWPLLREARRRHDPDGILTPGYDLL</sequence>
<evidence type="ECO:0000313" key="8">
    <source>
        <dbReference type="EMBL" id="PJG53327.1"/>
    </source>
</evidence>
<dbReference type="InterPro" id="IPR050432">
    <property type="entry name" value="FAD-linked_Oxidoreductases_BP"/>
</dbReference>
<dbReference type="RefSeq" id="WP_100233703.1">
    <property type="nucleotide sequence ID" value="NZ_PGVG01000017.1"/>
</dbReference>
<evidence type="ECO:0000256" key="3">
    <source>
        <dbReference type="ARBA" id="ARBA00022630"/>
    </source>
</evidence>
<dbReference type="InterPro" id="IPR006094">
    <property type="entry name" value="Oxid_FAD_bind_N"/>
</dbReference>
<evidence type="ECO:0000313" key="9">
    <source>
        <dbReference type="Proteomes" id="UP000231194"/>
    </source>
</evidence>
<dbReference type="EMBL" id="PGVG01000017">
    <property type="protein sequence ID" value="PJG53327.1"/>
    <property type="molecule type" value="Genomic_DNA"/>
</dbReference>
<dbReference type="Pfam" id="PF09265">
    <property type="entry name" value="Cytokin-bind"/>
    <property type="match status" value="1"/>
</dbReference>
<dbReference type="SUPFAM" id="SSF55103">
    <property type="entry name" value="FAD-linked oxidases, C-terminal domain"/>
    <property type="match status" value="1"/>
</dbReference>
<dbReference type="InterPro" id="IPR016167">
    <property type="entry name" value="FAD-bd_PCMH_sub1"/>
</dbReference>
<evidence type="ECO:0000256" key="4">
    <source>
        <dbReference type="ARBA" id="ARBA00022827"/>
    </source>
</evidence>
<dbReference type="AlphaFoldDB" id="A0A2M8R6A7"/>
<feature type="domain" description="FAD-binding PCMH-type" evidence="7">
    <location>
        <begin position="87"/>
        <end position="257"/>
    </location>
</feature>
<dbReference type="Gene3D" id="3.40.462.10">
    <property type="entry name" value="FAD-linked oxidases, C-terminal domain"/>
    <property type="match status" value="1"/>
</dbReference>
<reference evidence="8 9" key="1">
    <citation type="submission" date="2017-11" db="EMBL/GenBank/DDBJ databases">
        <title>Bradyrhizobium forestalis sp. nov., an efficient nitrogen-fixing bacterium isolated from nodules of forest legume species in the Amazon.</title>
        <authorList>
            <person name="Costa E.M."/>
            <person name="Guimaraes A."/>
            <person name="Carvalho T.S."/>
            <person name="Rodrigues T.L."/>
            <person name="Ribeiro P.R.A."/>
            <person name="Lebbe L."/>
            <person name="Willems A."/>
            <person name="Moreira F.M.S."/>
        </authorList>
    </citation>
    <scope>NUCLEOTIDE SEQUENCE [LARGE SCALE GENOMIC DNA]</scope>
    <source>
        <strain evidence="8 9">INPA54B</strain>
    </source>
</reference>
<dbReference type="PROSITE" id="PS00862">
    <property type="entry name" value="OX2_COVAL_FAD"/>
    <property type="match status" value="1"/>
</dbReference>
<dbReference type="Gene3D" id="3.30.43.10">
    <property type="entry name" value="Uridine Diphospho-n-acetylenolpyruvylglucosamine Reductase, domain 2"/>
    <property type="match status" value="1"/>
</dbReference>
<proteinExistence type="inferred from homology"/>
<evidence type="ECO:0000259" key="7">
    <source>
        <dbReference type="PROSITE" id="PS51387"/>
    </source>
</evidence>
<keyword evidence="4" id="KW-0274">FAD</keyword>
<comment type="cofactor">
    <cofactor evidence="1">
        <name>FAD</name>
        <dbReference type="ChEBI" id="CHEBI:57692"/>
    </cofactor>
</comment>
<dbReference type="InterPro" id="IPR016164">
    <property type="entry name" value="FAD-linked_Oxase-like_C"/>
</dbReference>
<dbReference type="SUPFAM" id="SSF56176">
    <property type="entry name" value="FAD-binding/transporter-associated domain-like"/>
    <property type="match status" value="1"/>
</dbReference>
<dbReference type="InterPro" id="IPR016169">
    <property type="entry name" value="FAD-bd_PCMH_sub2"/>
</dbReference>
<dbReference type="GO" id="GO:0071949">
    <property type="term" value="F:FAD binding"/>
    <property type="evidence" value="ECO:0007669"/>
    <property type="project" value="InterPro"/>
</dbReference>